<organism evidence="4 5">
    <name type="scientific">Danionella cerebrum</name>
    <dbReference type="NCBI Taxonomy" id="2873325"/>
    <lineage>
        <taxon>Eukaryota</taxon>
        <taxon>Metazoa</taxon>
        <taxon>Chordata</taxon>
        <taxon>Craniata</taxon>
        <taxon>Vertebrata</taxon>
        <taxon>Euteleostomi</taxon>
        <taxon>Actinopterygii</taxon>
        <taxon>Neopterygii</taxon>
        <taxon>Teleostei</taxon>
        <taxon>Ostariophysi</taxon>
        <taxon>Cypriniformes</taxon>
        <taxon>Danionidae</taxon>
        <taxon>Danioninae</taxon>
        <taxon>Danionella</taxon>
    </lineage>
</organism>
<keyword evidence="2" id="KW-0694">RNA-binding</keyword>
<dbReference type="PANTHER" id="PTHR17408:SF11">
    <property type="entry name" value="STEM-LOOP BINDING PROTEIN-LIKE"/>
    <property type="match status" value="1"/>
</dbReference>
<keyword evidence="5" id="KW-1185">Reference proteome</keyword>
<evidence type="ECO:0000256" key="1">
    <source>
        <dbReference type="ARBA" id="ARBA00006151"/>
    </source>
</evidence>
<evidence type="ECO:0000313" key="4">
    <source>
        <dbReference type="EMBL" id="TRZ03806.1"/>
    </source>
</evidence>
<evidence type="ECO:0000313" key="5">
    <source>
        <dbReference type="Proteomes" id="UP000316079"/>
    </source>
</evidence>
<dbReference type="GO" id="GO:0071207">
    <property type="term" value="F:histone pre-mRNA stem-loop binding"/>
    <property type="evidence" value="ECO:0007669"/>
    <property type="project" value="TreeGrafter"/>
</dbReference>
<dbReference type="GO" id="GO:0005737">
    <property type="term" value="C:cytoplasm"/>
    <property type="evidence" value="ECO:0007669"/>
    <property type="project" value="TreeGrafter"/>
</dbReference>
<dbReference type="Gene3D" id="1.10.8.1120">
    <property type="entry name" value="Histone RNA hairpin-binding protein RNA-binding domain"/>
    <property type="match status" value="1"/>
</dbReference>
<dbReference type="GO" id="GO:0071204">
    <property type="term" value="C:histone pre-mRNA 3'end processing complex"/>
    <property type="evidence" value="ECO:0007669"/>
    <property type="project" value="TreeGrafter"/>
</dbReference>
<dbReference type="PANTHER" id="PTHR17408">
    <property type="entry name" value="HISTONE RNA HAIRPIN-BINDING PROTEIN"/>
    <property type="match status" value="1"/>
</dbReference>
<dbReference type="GO" id="GO:0051028">
    <property type="term" value="P:mRNA transport"/>
    <property type="evidence" value="ECO:0007669"/>
    <property type="project" value="TreeGrafter"/>
</dbReference>
<dbReference type="Pfam" id="PF15247">
    <property type="entry name" value="SLBP_RNA_bind"/>
    <property type="match status" value="1"/>
</dbReference>
<dbReference type="GO" id="GO:0006398">
    <property type="term" value="P:mRNA 3'-end processing by stem-loop binding and cleavage"/>
    <property type="evidence" value="ECO:0007669"/>
    <property type="project" value="TreeGrafter"/>
</dbReference>
<dbReference type="OrthoDB" id="265795at2759"/>
<dbReference type="FunFam" id="1.10.8.1120:FF:000001">
    <property type="entry name" value="Histone RNA hairpin-binding protein-like"/>
    <property type="match status" value="1"/>
</dbReference>
<dbReference type="AlphaFoldDB" id="A0A553RNP9"/>
<name>A0A553RNP9_9TELE</name>
<evidence type="ECO:0000256" key="2">
    <source>
        <dbReference type="ARBA" id="ARBA00022884"/>
    </source>
</evidence>
<sequence>MTTRIESLLQSPFESRIGLPAHLWPTDLCQDFSPKAHPLPCSPEPWLLPGCSSVYDSLVSCSKTPQSASQNGEKSSVVQKPRRPSILERCILKMSTASVAVGTEDLDGVKRSPSRLQWCSHDVDPSQFETNEAVLKRRQKQIQYGKITCGYQSYVQQVPKRLRNPGIHPSTPNKYRKYSRRSWDMQVRLWRRALHAWDPPSASQKETEGQDPVDQLQSLLEKMNSEFSEGGERDSMNWEMAPDLSLISQPSEISTDGPWITSNASQCLNASMGLNLSNESHHHNLVSNLPFHLNQTPSSGLGYTFSSNLTAQENVLGWLRFLLETDHNQVQAPVFPEEPLWRFT</sequence>
<evidence type="ECO:0000259" key="3">
    <source>
        <dbReference type="Pfam" id="PF15247"/>
    </source>
</evidence>
<dbReference type="InterPro" id="IPR029344">
    <property type="entry name" value="SLBP_RNA_bind"/>
</dbReference>
<comment type="similarity">
    <text evidence="1">Belongs to the SLBP family.</text>
</comment>
<dbReference type="InterPro" id="IPR026502">
    <property type="entry name" value="SLBP1/SLBP2"/>
</dbReference>
<dbReference type="Proteomes" id="UP000316079">
    <property type="component" value="Unassembled WGS sequence"/>
</dbReference>
<dbReference type="STRING" id="623744.A0A553RNP9"/>
<reference evidence="4 5" key="1">
    <citation type="journal article" date="2019" name="Sci. Data">
        <title>Hybrid genome assembly and annotation of Danionella translucida.</title>
        <authorList>
            <person name="Kadobianskyi M."/>
            <person name="Schulze L."/>
            <person name="Schuelke M."/>
            <person name="Judkewitz B."/>
        </authorList>
    </citation>
    <scope>NUCLEOTIDE SEQUENCE [LARGE SCALE GENOMIC DNA]</scope>
    <source>
        <strain evidence="4 5">Bolton</strain>
    </source>
</reference>
<protein>
    <recommendedName>
        <fullName evidence="3">Histone RNA hairpin-binding protein RNA-binding domain-containing protein</fullName>
    </recommendedName>
</protein>
<feature type="domain" description="Histone RNA hairpin-binding protein RNA-binding" evidence="3">
    <location>
        <begin position="131"/>
        <end position="199"/>
    </location>
</feature>
<dbReference type="EMBL" id="SRMA01003518">
    <property type="protein sequence ID" value="TRZ03806.1"/>
    <property type="molecule type" value="Genomic_DNA"/>
</dbReference>
<proteinExistence type="inferred from homology"/>
<accession>A0A553RNP9</accession>
<comment type="caution">
    <text evidence="4">The sequence shown here is derived from an EMBL/GenBank/DDBJ whole genome shotgun (WGS) entry which is preliminary data.</text>
</comment>
<gene>
    <name evidence="4" type="ORF">DNTS_027798</name>
</gene>
<dbReference type="GO" id="GO:0003729">
    <property type="term" value="F:mRNA binding"/>
    <property type="evidence" value="ECO:0007669"/>
    <property type="project" value="InterPro"/>
</dbReference>
<dbReference type="InterPro" id="IPR038294">
    <property type="entry name" value="SLBP_RNA_bind_sf"/>
</dbReference>